<dbReference type="InterPro" id="IPR048395">
    <property type="entry name" value="Glyco_hydro_31_C"/>
</dbReference>
<comment type="similarity">
    <text evidence="1 2">Belongs to the glycosyl hydrolase 31 family.</text>
</comment>
<dbReference type="Pfam" id="PF21365">
    <property type="entry name" value="Glyco_hydro_31_3rd"/>
    <property type="match status" value="1"/>
</dbReference>
<dbReference type="Pfam" id="PF01055">
    <property type="entry name" value="Glyco_hydro_31_2nd"/>
    <property type="match status" value="1"/>
</dbReference>
<feature type="domain" description="DUF5110" evidence="5">
    <location>
        <begin position="635"/>
        <end position="703"/>
    </location>
</feature>
<dbReference type="InterPro" id="IPR013780">
    <property type="entry name" value="Glyco_hydro_b"/>
</dbReference>
<dbReference type="GO" id="GO:0005975">
    <property type="term" value="P:carbohydrate metabolic process"/>
    <property type="evidence" value="ECO:0007669"/>
    <property type="project" value="InterPro"/>
</dbReference>
<dbReference type="OrthoDB" id="176168at2"/>
<dbReference type="EMBL" id="FPIZ01000023">
    <property type="protein sequence ID" value="SFW84013.1"/>
    <property type="molecule type" value="Genomic_DNA"/>
</dbReference>
<protein>
    <submittedName>
        <fullName evidence="7">Alpha-glucosidase, glycosyl hydrolase family GH31</fullName>
    </submittedName>
    <submittedName>
        <fullName evidence="8">Glycoside hydrolase family 31 protein</fullName>
    </submittedName>
</protein>
<evidence type="ECO:0000256" key="3">
    <source>
        <dbReference type="SAM" id="SignalP"/>
    </source>
</evidence>
<dbReference type="Gene3D" id="3.20.20.80">
    <property type="entry name" value="Glycosidases"/>
    <property type="match status" value="1"/>
</dbReference>
<evidence type="ECO:0000259" key="6">
    <source>
        <dbReference type="Pfam" id="PF21365"/>
    </source>
</evidence>
<evidence type="ECO:0000256" key="2">
    <source>
        <dbReference type="RuleBase" id="RU361185"/>
    </source>
</evidence>
<dbReference type="AlphaFoldDB" id="A0A1K1SJF2"/>
<evidence type="ECO:0000256" key="1">
    <source>
        <dbReference type="ARBA" id="ARBA00007806"/>
    </source>
</evidence>
<reference evidence="7 9" key="1">
    <citation type="submission" date="2016-11" db="EMBL/GenBank/DDBJ databases">
        <authorList>
            <person name="Jaros S."/>
            <person name="Januszkiewicz K."/>
            <person name="Wedrychowicz H."/>
        </authorList>
    </citation>
    <scope>NUCLEOTIDE SEQUENCE [LARGE SCALE GENOMIC DNA]</scope>
    <source>
        <strain evidence="7 9">DSM 784</strain>
    </source>
</reference>
<evidence type="ECO:0000313" key="9">
    <source>
        <dbReference type="Proteomes" id="UP000183788"/>
    </source>
</evidence>
<dbReference type="STRING" id="1004.SAMN05661012_05495"/>
<evidence type="ECO:0000259" key="4">
    <source>
        <dbReference type="Pfam" id="PF01055"/>
    </source>
</evidence>
<feature type="domain" description="Glycosyl hydrolase family 31 C-terminal" evidence="6">
    <location>
        <begin position="528"/>
        <end position="619"/>
    </location>
</feature>
<dbReference type="SUPFAM" id="SSF51445">
    <property type="entry name" value="(Trans)glycosidases"/>
    <property type="match status" value="1"/>
</dbReference>
<dbReference type="PANTHER" id="PTHR43863:SF2">
    <property type="entry name" value="MALTASE-GLUCOAMYLASE"/>
    <property type="match status" value="1"/>
</dbReference>
<keyword evidence="3" id="KW-0732">Signal</keyword>
<dbReference type="PANTHER" id="PTHR43863">
    <property type="entry name" value="HYDROLASE, PUTATIVE (AFU_ORTHOLOGUE AFUA_1G03140)-RELATED"/>
    <property type="match status" value="1"/>
</dbReference>
<dbReference type="SUPFAM" id="SSF51011">
    <property type="entry name" value="Glycosyl hydrolase domain"/>
    <property type="match status" value="1"/>
</dbReference>
<keyword evidence="2 7" id="KW-0378">Hydrolase</keyword>
<dbReference type="CDD" id="cd06595">
    <property type="entry name" value="GH31_u1"/>
    <property type="match status" value="1"/>
</dbReference>
<evidence type="ECO:0000313" key="7">
    <source>
        <dbReference type="EMBL" id="SFW84013.1"/>
    </source>
</evidence>
<gene>
    <name evidence="7" type="ORF">SAMN05661012_05495</name>
    <name evidence="8" type="ORF">SR876_14110</name>
</gene>
<feature type="signal peptide" evidence="3">
    <location>
        <begin position="1"/>
        <end position="19"/>
    </location>
</feature>
<sequence length="851" mass="97527">MSYRVLNIFLLFLSLTARSQNPVANPASQVTTGNARFTILTPSLIRMEWNDKAAFEDRASLVFINRNLPVTPFQKKESGEFLEIKTSNLTLRYKKNAGKFSKDNLKITLTLNGRKVDWVPGLKDSLNLKGTTRTLDNTDGDAKLEDGILSKSGWTLIDDSKQFLFDGDKDWDWATTRAEGDKQDWYFFGYGHEYKKALYDYTRVAGKIPMPPKYAFGYWWSRYWTYSDNELRSLLNDFTTYNIPIDVLIIDMDWHYTWGLNMEWKRDMMGEPKGWTGYTWNKNLFPEPEEFLTWAHKRGVKTALNLHPASGIAPMEDQYNSFAKAYGFDTTGQKNIPFKIEDKKWTKIYFDSVLHPIEKQGIDFWWLDWQQWLENRNLKGLSNTWWLNYAFFTDKQREGGRPLLFHRWGGLGNHRYQIGFSGDSRSTWAGLAYQPYFTATASNVGYGYWSHDIGGHVADNPDPELYLRWIQFGTFSPIFRTHCSKSAFNERRIWKFPEHYKMMLNAYQLRYTLNPYIYTASHEAYDSGVSICRPMYYDYSEAAEAYTAKEQYMFGNDMIVAPVTAKADSLTHLSTKKVWLPAGQWFDYFSGSLVTGNRFVENTYTLDQVPVFIKGGSIIPMYGNIKNLQKQSDTLVLTVIPGGSGATRLYEDDGNSEEYKDKGYGITPVKNVVAADGEMVLTISPREGAYKGMASARSYEIRYPSIYPPAAITVNGKPATWKYEANGLMAVVSIPATSCAEQLEVKVTPNVAGKGKENLLYQAAVILKRLPQSTEEMKYETARIDWVANTSDCILSLSNISSQIQYHPEQTVSLIEKLNREILPCIQTMKSYPGVNANTLRKITEPLEPKK</sequence>
<dbReference type="InterPro" id="IPR017853">
    <property type="entry name" value="GH"/>
</dbReference>
<dbReference type="RefSeq" id="WP_072364600.1">
    <property type="nucleotide sequence ID" value="NZ_CP139972.1"/>
</dbReference>
<dbReference type="Proteomes" id="UP000183788">
    <property type="component" value="Unassembled WGS sequence"/>
</dbReference>
<name>A0A1K1SJF2_9BACT</name>
<dbReference type="InterPro" id="IPR051816">
    <property type="entry name" value="Glycosyl_Hydrolase_31"/>
</dbReference>
<keyword evidence="2" id="KW-0326">Glycosidase</keyword>
<evidence type="ECO:0000259" key="5">
    <source>
        <dbReference type="Pfam" id="PF17137"/>
    </source>
</evidence>
<organism evidence="7 9">
    <name type="scientific">Chitinophaga sancti</name>
    <dbReference type="NCBI Taxonomy" id="1004"/>
    <lineage>
        <taxon>Bacteria</taxon>
        <taxon>Pseudomonadati</taxon>
        <taxon>Bacteroidota</taxon>
        <taxon>Chitinophagia</taxon>
        <taxon>Chitinophagales</taxon>
        <taxon>Chitinophagaceae</taxon>
        <taxon>Chitinophaga</taxon>
    </lineage>
</organism>
<evidence type="ECO:0000313" key="8">
    <source>
        <dbReference type="EMBL" id="WQG92648.1"/>
    </source>
</evidence>
<dbReference type="GO" id="GO:0004553">
    <property type="term" value="F:hydrolase activity, hydrolyzing O-glycosyl compounds"/>
    <property type="evidence" value="ECO:0007669"/>
    <property type="project" value="InterPro"/>
</dbReference>
<dbReference type="Pfam" id="PF17137">
    <property type="entry name" value="DUF5110"/>
    <property type="match status" value="1"/>
</dbReference>
<reference evidence="8 10" key="2">
    <citation type="submission" date="2023-11" db="EMBL/GenBank/DDBJ databases">
        <title>MicrobeMod: A computational toolkit for identifying prokaryotic methylation and restriction-modification with nanopore sequencing.</title>
        <authorList>
            <person name="Crits-Christoph A."/>
            <person name="Kang S.C."/>
            <person name="Lee H."/>
            <person name="Ostrov N."/>
        </authorList>
    </citation>
    <scope>NUCLEOTIDE SEQUENCE [LARGE SCALE GENOMIC DNA]</scope>
    <source>
        <strain evidence="8 10">ATCC 23090</strain>
    </source>
</reference>
<dbReference type="InterPro" id="IPR000322">
    <property type="entry name" value="Glyco_hydro_31_TIM"/>
</dbReference>
<keyword evidence="10" id="KW-1185">Reference proteome</keyword>
<proteinExistence type="inferred from homology"/>
<evidence type="ECO:0000313" key="10">
    <source>
        <dbReference type="Proteomes" id="UP001326715"/>
    </source>
</evidence>
<feature type="chain" id="PRO_5012340178" evidence="3">
    <location>
        <begin position="20"/>
        <end position="851"/>
    </location>
</feature>
<dbReference type="Gene3D" id="2.60.40.1180">
    <property type="entry name" value="Golgi alpha-mannosidase II"/>
    <property type="match status" value="2"/>
</dbReference>
<feature type="domain" description="Glycoside hydrolase family 31 TIM barrel" evidence="4">
    <location>
        <begin position="209"/>
        <end position="520"/>
    </location>
</feature>
<dbReference type="InterPro" id="IPR033403">
    <property type="entry name" value="DUF5110"/>
</dbReference>
<dbReference type="Proteomes" id="UP001326715">
    <property type="component" value="Chromosome"/>
</dbReference>
<accession>A0A1K1SJF2</accession>
<dbReference type="EMBL" id="CP140154">
    <property type="protein sequence ID" value="WQG92648.1"/>
    <property type="molecule type" value="Genomic_DNA"/>
</dbReference>